<feature type="compositionally biased region" description="Acidic residues" evidence="1">
    <location>
        <begin position="197"/>
        <end position="215"/>
    </location>
</feature>
<comment type="caution">
    <text evidence="2">The sequence shown here is derived from an EMBL/GenBank/DDBJ whole genome shotgun (WGS) entry which is preliminary data.</text>
</comment>
<organism evidence="2 3">
    <name type="scientific">Strigomonas culicis</name>
    <dbReference type="NCBI Taxonomy" id="28005"/>
    <lineage>
        <taxon>Eukaryota</taxon>
        <taxon>Discoba</taxon>
        <taxon>Euglenozoa</taxon>
        <taxon>Kinetoplastea</taxon>
        <taxon>Metakinetoplastina</taxon>
        <taxon>Trypanosomatida</taxon>
        <taxon>Trypanosomatidae</taxon>
        <taxon>Strigomonadinae</taxon>
        <taxon>Strigomonas</taxon>
    </lineage>
</organism>
<evidence type="ECO:0000313" key="3">
    <source>
        <dbReference type="Proteomes" id="UP000015354"/>
    </source>
</evidence>
<feature type="region of interest" description="Disordered" evidence="1">
    <location>
        <begin position="157"/>
        <end position="215"/>
    </location>
</feature>
<dbReference type="Proteomes" id="UP000015354">
    <property type="component" value="Unassembled WGS sequence"/>
</dbReference>
<reference evidence="2 3" key="1">
    <citation type="journal article" date="2013" name="PLoS ONE">
        <title>Predicting the Proteins of Angomonas deanei, Strigomonas culicis and Their Respective Endosymbionts Reveals New Aspects of the Trypanosomatidae Family.</title>
        <authorList>
            <person name="Motta M.C."/>
            <person name="Martins A.C."/>
            <person name="de Souza S.S."/>
            <person name="Catta-Preta C.M."/>
            <person name="Silva R."/>
            <person name="Klein C.C."/>
            <person name="de Almeida L.G."/>
            <person name="de Lima Cunha O."/>
            <person name="Ciapina L.P."/>
            <person name="Brocchi M."/>
            <person name="Colabardini A.C."/>
            <person name="de Araujo Lima B."/>
            <person name="Machado C.R."/>
            <person name="de Almeida Soares C.M."/>
            <person name="Probst C.M."/>
            <person name="de Menezes C.B."/>
            <person name="Thompson C.E."/>
            <person name="Bartholomeu D.C."/>
            <person name="Gradia D.F."/>
            <person name="Pavoni D.P."/>
            <person name="Grisard E.C."/>
            <person name="Fantinatti-Garboggini F."/>
            <person name="Marchini F.K."/>
            <person name="Rodrigues-Luiz G.F."/>
            <person name="Wagner G."/>
            <person name="Goldman G.H."/>
            <person name="Fietto J.L."/>
            <person name="Elias M.C."/>
            <person name="Goldman M.H."/>
            <person name="Sagot M.F."/>
            <person name="Pereira M."/>
            <person name="Stoco P.H."/>
            <person name="de Mendonca-Neto R.P."/>
            <person name="Teixeira S.M."/>
            <person name="Maciel T.E."/>
            <person name="de Oliveira Mendes T.A."/>
            <person name="Urmenyi T.P."/>
            <person name="de Souza W."/>
            <person name="Schenkman S."/>
            <person name="de Vasconcelos A.T."/>
        </authorList>
    </citation>
    <scope>NUCLEOTIDE SEQUENCE [LARGE SCALE GENOMIC DNA]</scope>
</reference>
<accession>S9W9Y9</accession>
<gene>
    <name evidence="2" type="ORF">STCU_02737</name>
</gene>
<dbReference type="OrthoDB" id="278408at2759"/>
<keyword evidence="3" id="KW-1185">Reference proteome</keyword>
<dbReference type="EMBL" id="ATMH01002737">
    <property type="protein sequence ID" value="EPY32700.1"/>
    <property type="molecule type" value="Genomic_DNA"/>
</dbReference>
<evidence type="ECO:0000313" key="2">
    <source>
        <dbReference type="EMBL" id="EPY32700.1"/>
    </source>
</evidence>
<dbReference type="SUPFAM" id="SSF50249">
    <property type="entry name" value="Nucleic acid-binding proteins"/>
    <property type="match status" value="1"/>
</dbReference>
<name>S9W9Y9_9TRYP</name>
<evidence type="ECO:0000256" key="1">
    <source>
        <dbReference type="SAM" id="MobiDB-lite"/>
    </source>
</evidence>
<sequence length="215" mass="24537">MSGAGRKHRAKQLTSQYLNVASWEGLKDEETLAVCLEAPHNQHIRVLVLKQDSPNDQYEERMVMLPRKFHKVIWIAIKNVVVIDGTTIVYKPSPEQLKVFYKEANHAGWQEVVGAAQERAQELRQAPTRQPIHNKGLATTIAAALPDPEDARRRVAEVEEEETDVTESHGLENDPLLALGNQNRNNIKHKQPYFFGVEEEEEEEEEGEEDEEEPN</sequence>
<protein>
    <submittedName>
        <fullName evidence="2">Uncharacterized protein</fullName>
    </submittedName>
</protein>
<dbReference type="AlphaFoldDB" id="S9W9Y9"/>
<proteinExistence type="predicted"/>
<dbReference type="InterPro" id="IPR012340">
    <property type="entry name" value="NA-bd_OB-fold"/>
</dbReference>